<gene>
    <name evidence="5" type="ORF">SAMN05443428_11641</name>
</gene>
<comment type="similarity">
    <text evidence="1">Belongs to the LytR/CpsA/Psr (LCP) family.</text>
</comment>
<evidence type="ECO:0000313" key="5">
    <source>
        <dbReference type="EMBL" id="SKA94652.1"/>
    </source>
</evidence>
<organism evidence="5 6">
    <name type="scientific">Caloramator quimbayensis</name>
    <dbReference type="NCBI Taxonomy" id="1147123"/>
    <lineage>
        <taxon>Bacteria</taxon>
        <taxon>Bacillati</taxon>
        <taxon>Bacillota</taxon>
        <taxon>Clostridia</taxon>
        <taxon>Eubacteriales</taxon>
        <taxon>Clostridiaceae</taxon>
        <taxon>Caloramator</taxon>
    </lineage>
</organism>
<dbReference type="Pfam" id="PF03816">
    <property type="entry name" value="LytR_cpsA_psr"/>
    <property type="match status" value="1"/>
</dbReference>
<dbReference type="Proteomes" id="UP000190105">
    <property type="component" value="Unassembled WGS sequence"/>
</dbReference>
<dbReference type="Gene3D" id="3.30.70.2390">
    <property type="match status" value="1"/>
</dbReference>
<evidence type="ECO:0000259" key="4">
    <source>
        <dbReference type="Pfam" id="PF13399"/>
    </source>
</evidence>
<evidence type="ECO:0000259" key="3">
    <source>
        <dbReference type="Pfam" id="PF03816"/>
    </source>
</evidence>
<dbReference type="AlphaFoldDB" id="A0A1T4XYL1"/>
<dbReference type="STRING" id="1147123.SAMN05443428_11641"/>
<dbReference type="InterPro" id="IPR004474">
    <property type="entry name" value="LytR_CpsA_psr"/>
</dbReference>
<protein>
    <submittedName>
        <fullName evidence="5">Transcriptional attenuator, LytR family</fullName>
    </submittedName>
</protein>
<dbReference type="PANTHER" id="PTHR33392:SF6">
    <property type="entry name" value="POLYISOPRENYL-TEICHOIC ACID--PEPTIDOGLYCAN TEICHOIC ACID TRANSFERASE TAGU"/>
    <property type="match status" value="1"/>
</dbReference>
<keyword evidence="2" id="KW-0812">Transmembrane</keyword>
<dbReference type="Gene3D" id="3.40.630.190">
    <property type="entry name" value="LCP protein"/>
    <property type="match status" value="1"/>
</dbReference>
<evidence type="ECO:0000313" key="6">
    <source>
        <dbReference type="Proteomes" id="UP000190105"/>
    </source>
</evidence>
<keyword evidence="2" id="KW-1133">Transmembrane helix</keyword>
<accession>A0A1T4XYL1</accession>
<feature type="domain" description="Cell envelope-related transcriptional attenuator" evidence="3">
    <location>
        <begin position="75"/>
        <end position="226"/>
    </location>
</feature>
<keyword evidence="2" id="KW-0472">Membrane</keyword>
<keyword evidence="6" id="KW-1185">Reference proteome</keyword>
<dbReference type="OrthoDB" id="305468at2"/>
<dbReference type="EMBL" id="FUYH01000016">
    <property type="protein sequence ID" value="SKA94652.1"/>
    <property type="molecule type" value="Genomic_DNA"/>
</dbReference>
<feature type="transmembrane region" description="Helical" evidence="2">
    <location>
        <begin position="12"/>
        <end position="31"/>
    </location>
</feature>
<dbReference type="Pfam" id="PF13399">
    <property type="entry name" value="LytR_C"/>
    <property type="match status" value="1"/>
</dbReference>
<dbReference type="RefSeq" id="WP_078697091.1">
    <property type="nucleotide sequence ID" value="NZ_FUYH01000016.1"/>
</dbReference>
<sequence length="400" mass="45146">MKKKKRKVFKIFIFICIVFIVTTAAALGYLMSLKNNITSSELPAKEVEANKPVNILMLGVDAGDYDNKKGNSPKRTDTMILASFYPKEGKIYMLSIPRDTRVKINGHYEKINAAHAMGGVPLTVKTIEKMLEIEINYYIKIDYEAFKKCIDAIGGVDVVVPFDMNYDAYDIKIHFNKGDKVHLNGEEAEKFVRWRKNNDGSGYAMGDLGRISTQQEFIINVFKKLKTPSGMVKIPKLIDTLSKNVKTNMDSKTMVSYLFKLKNIKESSIEKKILQGEPKYIGGISYFIYDKEKNTNYLSHFRLNNTESSKKKNIKVIILNSTGKNGLASEYKNKLISLGYDVVEIGNYSKKLNTTVINYYNQEVYGNDVYEDIGLGKISAANKNNDKADVVVILGSDAIK</sequence>
<dbReference type="InterPro" id="IPR050922">
    <property type="entry name" value="LytR/CpsA/Psr_CW_biosynth"/>
</dbReference>
<evidence type="ECO:0000256" key="1">
    <source>
        <dbReference type="ARBA" id="ARBA00006068"/>
    </source>
</evidence>
<name>A0A1T4XYL1_9CLOT</name>
<feature type="domain" description="LytR/CpsA/Psr regulator C-terminal" evidence="4">
    <location>
        <begin position="314"/>
        <end position="397"/>
    </location>
</feature>
<reference evidence="6" key="1">
    <citation type="submission" date="2017-02" db="EMBL/GenBank/DDBJ databases">
        <authorList>
            <person name="Varghese N."/>
            <person name="Submissions S."/>
        </authorList>
    </citation>
    <scope>NUCLEOTIDE SEQUENCE [LARGE SCALE GENOMIC DNA]</scope>
    <source>
        <strain evidence="6">USBA 833</strain>
    </source>
</reference>
<proteinExistence type="inferred from homology"/>
<dbReference type="InterPro" id="IPR027381">
    <property type="entry name" value="LytR/CpsA/Psr_C"/>
</dbReference>
<dbReference type="PANTHER" id="PTHR33392">
    <property type="entry name" value="POLYISOPRENYL-TEICHOIC ACID--PEPTIDOGLYCAN TEICHOIC ACID TRANSFERASE TAGU"/>
    <property type="match status" value="1"/>
</dbReference>
<evidence type="ECO:0000256" key="2">
    <source>
        <dbReference type="SAM" id="Phobius"/>
    </source>
</evidence>
<dbReference type="NCBIfam" id="TIGR00350">
    <property type="entry name" value="lytR_cpsA_psr"/>
    <property type="match status" value="1"/>
</dbReference>